<gene>
    <name evidence="2" type="primary">Hsd17b2</name>
    <name evidence="2" type="ORF">TNIN_105421</name>
</gene>
<dbReference type="PRINTS" id="PR00081">
    <property type="entry name" value="GDHRDH"/>
</dbReference>
<dbReference type="PANTHER" id="PTHR43313:SF1">
    <property type="entry name" value="3BETA-HYDROXYSTEROID DEHYDROGENASE DHS-16"/>
    <property type="match status" value="1"/>
</dbReference>
<protein>
    <submittedName>
        <fullName evidence="2">Estradiol 17-beta-dehydrogenase 2</fullName>
    </submittedName>
</protein>
<name>A0A8X7C5Y7_9ARAC</name>
<organism evidence="2 3">
    <name type="scientific">Trichonephila inaurata madagascariensis</name>
    <dbReference type="NCBI Taxonomy" id="2747483"/>
    <lineage>
        <taxon>Eukaryota</taxon>
        <taxon>Metazoa</taxon>
        <taxon>Ecdysozoa</taxon>
        <taxon>Arthropoda</taxon>
        <taxon>Chelicerata</taxon>
        <taxon>Arachnida</taxon>
        <taxon>Araneae</taxon>
        <taxon>Araneomorphae</taxon>
        <taxon>Entelegynae</taxon>
        <taxon>Araneoidea</taxon>
        <taxon>Nephilidae</taxon>
        <taxon>Trichonephila</taxon>
        <taxon>Trichonephila inaurata</taxon>
    </lineage>
</organism>
<dbReference type="Proteomes" id="UP000886998">
    <property type="component" value="Unassembled WGS sequence"/>
</dbReference>
<dbReference type="InterPro" id="IPR036291">
    <property type="entry name" value="NAD(P)-bd_dom_sf"/>
</dbReference>
<dbReference type="SUPFAM" id="SSF51735">
    <property type="entry name" value="NAD(P)-binding Rossmann-fold domains"/>
    <property type="match status" value="1"/>
</dbReference>
<dbReference type="GO" id="GO:0008202">
    <property type="term" value="P:steroid metabolic process"/>
    <property type="evidence" value="ECO:0007669"/>
    <property type="project" value="TreeGrafter"/>
</dbReference>
<evidence type="ECO:0000313" key="3">
    <source>
        <dbReference type="Proteomes" id="UP000886998"/>
    </source>
</evidence>
<reference evidence="2" key="1">
    <citation type="submission" date="2020-08" db="EMBL/GenBank/DDBJ databases">
        <title>Multicomponent nature underlies the extraordinary mechanical properties of spider dragline silk.</title>
        <authorList>
            <person name="Kono N."/>
            <person name="Nakamura H."/>
            <person name="Mori M."/>
            <person name="Yoshida Y."/>
            <person name="Ohtoshi R."/>
            <person name="Malay A.D."/>
            <person name="Moran D.A.P."/>
            <person name="Tomita M."/>
            <person name="Numata K."/>
            <person name="Arakawa K."/>
        </authorList>
    </citation>
    <scope>NUCLEOTIDE SEQUENCE</scope>
</reference>
<accession>A0A8X7C5Y7</accession>
<comment type="similarity">
    <text evidence="1">Belongs to the short-chain dehydrogenases/reductases (SDR) family.</text>
</comment>
<dbReference type="Gene3D" id="3.40.50.720">
    <property type="entry name" value="NAD(P)-binding Rossmann-like Domain"/>
    <property type="match status" value="1"/>
</dbReference>
<proteinExistence type="inferred from homology"/>
<keyword evidence="3" id="KW-1185">Reference proteome</keyword>
<evidence type="ECO:0000313" key="2">
    <source>
        <dbReference type="EMBL" id="GFY56985.1"/>
    </source>
</evidence>
<comment type="caution">
    <text evidence="2">The sequence shown here is derived from an EMBL/GenBank/DDBJ whole genome shotgun (WGS) entry which is preliminary data.</text>
</comment>
<dbReference type="PRINTS" id="PR00080">
    <property type="entry name" value="SDRFAMILY"/>
</dbReference>
<dbReference type="EMBL" id="BMAV01011254">
    <property type="protein sequence ID" value="GFY56985.1"/>
    <property type="molecule type" value="Genomic_DNA"/>
</dbReference>
<dbReference type="InterPro" id="IPR002347">
    <property type="entry name" value="SDR_fam"/>
</dbReference>
<dbReference type="PANTHER" id="PTHR43313">
    <property type="entry name" value="SHORT-CHAIN DEHYDROGENASE/REDUCTASE FAMILY 9C"/>
    <property type="match status" value="1"/>
</dbReference>
<dbReference type="AlphaFoldDB" id="A0A8X7C5Y7"/>
<dbReference type="Pfam" id="PF00106">
    <property type="entry name" value="adh_short"/>
    <property type="match status" value="1"/>
</dbReference>
<dbReference type="OrthoDB" id="6436309at2759"/>
<dbReference type="GO" id="GO:0016491">
    <property type="term" value="F:oxidoreductase activity"/>
    <property type="evidence" value="ECO:0007669"/>
    <property type="project" value="TreeGrafter"/>
</dbReference>
<evidence type="ECO:0000256" key="1">
    <source>
        <dbReference type="RuleBase" id="RU000363"/>
    </source>
</evidence>
<sequence>MEVNAFGPVRVTKAFLPLLRQSKGRVINVASIAGQLPMPHCAPYAMSKHACVGFTKSIRLELDVWGIQVISIEPAFFKTPLVDPENVSKRIEESFEDIDEDISNDYGDAYLKTFKEKCYHLFGLSFYTSNIHFVIDDIETAVSVLYPDTVYTPCGSIFALIFVKCARIAPAPLQILFQRIYSNFVGFPKPLKAN</sequence>